<dbReference type="Pfam" id="PF00172">
    <property type="entry name" value="Zn_clus"/>
    <property type="match status" value="1"/>
</dbReference>
<proteinExistence type="predicted"/>
<dbReference type="PROSITE" id="PS00463">
    <property type="entry name" value="ZN2_CY6_FUNGAL_1"/>
    <property type="match status" value="1"/>
</dbReference>
<comment type="subcellular location">
    <subcellularLocation>
        <location evidence="1">Nucleus</location>
    </subcellularLocation>
</comment>
<dbReference type="Proteomes" id="UP000800036">
    <property type="component" value="Unassembled WGS sequence"/>
</dbReference>
<dbReference type="GO" id="GO:0000981">
    <property type="term" value="F:DNA-binding transcription factor activity, RNA polymerase II-specific"/>
    <property type="evidence" value="ECO:0007669"/>
    <property type="project" value="InterPro"/>
</dbReference>
<dbReference type="PANTHER" id="PTHR37534:SF7">
    <property type="entry name" value="TRANSCRIPTIONAL ACTIVATOR PROTEIN UGA3"/>
    <property type="match status" value="1"/>
</dbReference>
<organism evidence="4 5">
    <name type="scientific">Bimuria novae-zelandiae CBS 107.79</name>
    <dbReference type="NCBI Taxonomy" id="1447943"/>
    <lineage>
        <taxon>Eukaryota</taxon>
        <taxon>Fungi</taxon>
        <taxon>Dikarya</taxon>
        <taxon>Ascomycota</taxon>
        <taxon>Pezizomycotina</taxon>
        <taxon>Dothideomycetes</taxon>
        <taxon>Pleosporomycetidae</taxon>
        <taxon>Pleosporales</taxon>
        <taxon>Massarineae</taxon>
        <taxon>Didymosphaeriaceae</taxon>
        <taxon>Bimuria</taxon>
    </lineage>
</organism>
<dbReference type="PANTHER" id="PTHR37534">
    <property type="entry name" value="TRANSCRIPTIONAL ACTIVATOR PROTEIN UGA3"/>
    <property type="match status" value="1"/>
</dbReference>
<keyword evidence="5" id="KW-1185">Reference proteome</keyword>
<dbReference type="GO" id="GO:0045944">
    <property type="term" value="P:positive regulation of transcription by RNA polymerase II"/>
    <property type="evidence" value="ECO:0007669"/>
    <property type="project" value="TreeGrafter"/>
</dbReference>
<evidence type="ECO:0000256" key="1">
    <source>
        <dbReference type="ARBA" id="ARBA00004123"/>
    </source>
</evidence>
<accession>A0A6A5V6G4</accession>
<dbReference type="InterPro" id="IPR036864">
    <property type="entry name" value="Zn2-C6_fun-type_DNA-bd_sf"/>
</dbReference>
<dbReference type="AlphaFoldDB" id="A0A6A5V6G4"/>
<evidence type="ECO:0000259" key="3">
    <source>
        <dbReference type="PROSITE" id="PS50048"/>
    </source>
</evidence>
<dbReference type="GO" id="GO:0000976">
    <property type="term" value="F:transcription cis-regulatory region binding"/>
    <property type="evidence" value="ECO:0007669"/>
    <property type="project" value="TreeGrafter"/>
</dbReference>
<evidence type="ECO:0000313" key="5">
    <source>
        <dbReference type="Proteomes" id="UP000800036"/>
    </source>
</evidence>
<dbReference type="SUPFAM" id="SSF57701">
    <property type="entry name" value="Zn2/Cys6 DNA-binding domain"/>
    <property type="match status" value="1"/>
</dbReference>
<dbReference type="EMBL" id="ML976715">
    <property type="protein sequence ID" value="KAF1968917.1"/>
    <property type="molecule type" value="Genomic_DNA"/>
</dbReference>
<name>A0A6A5V6G4_9PLEO</name>
<dbReference type="GO" id="GO:0008270">
    <property type="term" value="F:zinc ion binding"/>
    <property type="evidence" value="ECO:0007669"/>
    <property type="project" value="InterPro"/>
</dbReference>
<dbReference type="Pfam" id="PF11951">
    <property type="entry name" value="Fungal_trans_2"/>
    <property type="match status" value="1"/>
</dbReference>
<dbReference type="Gene3D" id="4.10.240.10">
    <property type="entry name" value="Zn(2)-C6 fungal-type DNA-binding domain"/>
    <property type="match status" value="1"/>
</dbReference>
<evidence type="ECO:0000313" key="4">
    <source>
        <dbReference type="EMBL" id="KAF1968917.1"/>
    </source>
</evidence>
<dbReference type="CDD" id="cd00067">
    <property type="entry name" value="GAL4"/>
    <property type="match status" value="1"/>
</dbReference>
<dbReference type="PROSITE" id="PS50048">
    <property type="entry name" value="ZN2_CY6_FUNGAL_2"/>
    <property type="match status" value="1"/>
</dbReference>
<reference evidence="4" key="1">
    <citation type="journal article" date="2020" name="Stud. Mycol.">
        <title>101 Dothideomycetes genomes: a test case for predicting lifestyles and emergence of pathogens.</title>
        <authorList>
            <person name="Haridas S."/>
            <person name="Albert R."/>
            <person name="Binder M."/>
            <person name="Bloem J."/>
            <person name="Labutti K."/>
            <person name="Salamov A."/>
            <person name="Andreopoulos B."/>
            <person name="Baker S."/>
            <person name="Barry K."/>
            <person name="Bills G."/>
            <person name="Bluhm B."/>
            <person name="Cannon C."/>
            <person name="Castanera R."/>
            <person name="Culley D."/>
            <person name="Daum C."/>
            <person name="Ezra D."/>
            <person name="Gonzalez J."/>
            <person name="Henrissat B."/>
            <person name="Kuo A."/>
            <person name="Liang C."/>
            <person name="Lipzen A."/>
            <person name="Lutzoni F."/>
            <person name="Magnuson J."/>
            <person name="Mondo S."/>
            <person name="Nolan M."/>
            <person name="Ohm R."/>
            <person name="Pangilinan J."/>
            <person name="Park H.-J."/>
            <person name="Ramirez L."/>
            <person name="Alfaro M."/>
            <person name="Sun H."/>
            <person name="Tritt A."/>
            <person name="Yoshinaga Y."/>
            <person name="Zwiers L.-H."/>
            <person name="Turgeon B."/>
            <person name="Goodwin S."/>
            <person name="Spatafora J."/>
            <person name="Crous P."/>
            <person name="Grigoriev I."/>
        </authorList>
    </citation>
    <scope>NUCLEOTIDE SEQUENCE</scope>
    <source>
        <strain evidence="4">CBS 107.79</strain>
    </source>
</reference>
<dbReference type="InterPro" id="IPR021858">
    <property type="entry name" value="Fun_TF"/>
</dbReference>
<dbReference type="GO" id="GO:0005634">
    <property type="term" value="C:nucleus"/>
    <property type="evidence" value="ECO:0007669"/>
    <property type="project" value="UniProtKB-SubCell"/>
</dbReference>
<keyword evidence="2" id="KW-0539">Nucleus</keyword>
<gene>
    <name evidence="4" type="ORF">BU23DRAFT_255576</name>
</gene>
<protein>
    <recommendedName>
        <fullName evidence="3">Zn(2)-C6 fungal-type domain-containing protein</fullName>
    </recommendedName>
</protein>
<dbReference type="OrthoDB" id="1919336at2759"/>
<dbReference type="SMART" id="SM00066">
    <property type="entry name" value="GAL4"/>
    <property type="match status" value="1"/>
</dbReference>
<sequence length="524" mass="59873">MSTGALTMNNLPHRPAKLRTKTGCLTCRNRRKKCDEKSPICGRCSQSNRACLWPTSADLVDRRYANHERSRYATSPKSGDQESSPEDTAVESSLVFRLSESVAHGAMSHDLEGVVTRHFVNHYYDSLILPNSHPAFSNGWMSEIQRLMGEWKSVRYSVLCNAASNLHFIESNSKMQELALTYYSKALRGLSDVLARAELTASCNTLLTSMMLLYLHGCIGRGTYFDIPRHLNAAMRVLALRLFRQTPTISTPFDRLAVESVFYQIFLASTGLWSDEETNHRLDYNFDLDFWLRAERLLDQSRVFPGQSNAMNSPVLGVPVSLFRLALTLKQMYQGVVSYDQRTLAELKNEIEVWEALVLCDQETDELGPTEERNRKHDFYKSASYLFILFLSLLLEQIITPSVPPVVQEQNAHGLHSSVEATHSRPPLPAHPESWQILKATQIIQSYAHDDAWASCFIGNWPLYSIGFFMATPEHVQLTRNELRRRWDLMRWNQVARFRNDLEKTWTQRGVGDPGAEFPVKMEL</sequence>
<feature type="domain" description="Zn(2)-C6 fungal-type" evidence="3">
    <location>
        <begin position="23"/>
        <end position="53"/>
    </location>
</feature>
<dbReference type="InterPro" id="IPR001138">
    <property type="entry name" value="Zn2Cys6_DnaBD"/>
</dbReference>
<evidence type="ECO:0000256" key="2">
    <source>
        <dbReference type="ARBA" id="ARBA00023242"/>
    </source>
</evidence>